<evidence type="ECO:0000313" key="3">
    <source>
        <dbReference type="Proteomes" id="UP000663918"/>
    </source>
</evidence>
<keyword evidence="3" id="KW-1185">Reference proteome</keyword>
<keyword evidence="1" id="KW-0732">Signal</keyword>
<dbReference type="RefSeq" id="WP_207868655.1">
    <property type="nucleotide sequence ID" value="NZ_CP062222.1"/>
</dbReference>
<proteinExistence type="predicted"/>
<gene>
    <name evidence="2" type="ORF">IFJ75_13195</name>
</gene>
<name>A0A975GV74_9CAUL</name>
<sequence length="264" mass="28743">MTRGIPIRAAAILAAWSAPALAFAQESDADLAKKLSNPVASMISVPFQYNYDCCFGSDDGARQTLNIQPVIPVRLNDDWNLIVRTIVPLVYQASPAPGVEDAYGLSDVTQSFFFSPQSKDGLTWAVGPVFLWPVGTDELGTNKWGAGPTGLVLKQSGQTTYGLLANHIWSYAGSDARDDVSSTFLQPFYSYTTKSATTWGANLEASYDWAHETWSVPANLTVSHLYKFGEQRVSLGIGAKIYLVNETDAPDWGLRATATFLFPE</sequence>
<dbReference type="KEGG" id="bgoe:IFJ75_13195"/>
<reference evidence="2" key="1">
    <citation type="submission" date="2020-09" db="EMBL/GenBank/DDBJ databases">
        <title>Brevundimonas sp. LVF2 isolated from a puddle in Goettingen, Germany.</title>
        <authorList>
            <person name="Friedrich I."/>
            <person name="Klassen A."/>
            <person name="Hannes N."/>
            <person name="Schneider D."/>
            <person name="Hertel R."/>
            <person name="Daniel R."/>
        </authorList>
    </citation>
    <scope>NUCLEOTIDE SEQUENCE</scope>
    <source>
        <strain evidence="2">LVF2</strain>
    </source>
</reference>
<feature type="signal peptide" evidence="1">
    <location>
        <begin position="1"/>
        <end position="24"/>
    </location>
</feature>
<dbReference type="Proteomes" id="UP000663918">
    <property type="component" value="Chromosome"/>
</dbReference>
<evidence type="ECO:0008006" key="4">
    <source>
        <dbReference type="Google" id="ProtNLM"/>
    </source>
</evidence>
<dbReference type="EMBL" id="CP062222">
    <property type="protein sequence ID" value="QTC90234.1"/>
    <property type="molecule type" value="Genomic_DNA"/>
</dbReference>
<organism evidence="2 3">
    <name type="scientific">Brevundimonas goettingensis</name>
    <dbReference type="NCBI Taxonomy" id="2774190"/>
    <lineage>
        <taxon>Bacteria</taxon>
        <taxon>Pseudomonadati</taxon>
        <taxon>Pseudomonadota</taxon>
        <taxon>Alphaproteobacteria</taxon>
        <taxon>Caulobacterales</taxon>
        <taxon>Caulobacteraceae</taxon>
        <taxon>Brevundimonas</taxon>
    </lineage>
</organism>
<feature type="chain" id="PRO_5037501973" description="Transporter" evidence="1">
    <location>
        <begin position="25"/>
        <end position="264"/>
    </location>
</feature>
<accession>A0A975GV74</accession>
<protein>
    <recommendedName>
        <fullName evidence="4">Transporter</fullName>
    </recommendedName>
</protein>
<dbReference type="AlphaFoldDB" id="A0A975GV74"/>
<evidence type="ECO:0000256" key="1">
    <source>
        <dbReference type="SAM" id="SignalP"/>
    </source>
</evidence>
<evidence type="ECO:0000313" key="2">
    <source>
        <dbReference type="EMBL" id="QTC90234.1"/>
    </source>
</evidence>